<protein>
    <submittedName>
        <fullName evidence="1">Uncharacterized protein</fullName>
    </submittedName>
</protein>
<proteinExistence type="predicted"/>
<organism evidence="1 2">
    <name type="scientific">Acetobacterium paludosum</name>
    <dbReference type="NCBI Taxonomy" id="52693"/>
    <lineage>
        <taxon>Bacteria</taxon>
        <taxon>Bacillati</taxon>
        <taxon>Bacillota</taxon>
        <taxon>Clostridia</taxon>
        <taxon>Eubacteriales</taxon>
        <taxon>Eubacteriaceae</taxon>
        <taxon>Acetobacterium</taxon>
    </lineage>
</organism>
<evidence type="ECO:0000313" key="1">
    <source>
        <dbReference type="EMBL" id="MBC3889995.1"/>
    </source>
</evidence>
<reference evidence="1" key="2">
    <citation type="submission" date="2020-10" db="EMBL/GenBank/DDBJ databases">
        <title>Comparative genomics of the Acetobacterium genus.</title>
        <authorList>
            <person name="Marshall C."/>
            <person name="May H."/>
            <person name="Norman S."/>
        </authorList>
    </citation>
    <scope>NUCLEOTIDE SEQUENCE</scope>
    <source>
        <strain evidence="1">DER-2019</strain>
    </source>
</reference>
<dbReference type="OrthoDB" id="1778653at2"/>
<comment type="caution">
    <text evidence="1">The sequence shown here is derived from an EMBL/GenBank/DDBJ whole genome shotgun (WGS) entry which is preliminary data.</text>
</comment>
<accession>A0A923I6Q7</accession>
<dbReference type="EMBL" id="WJBD01000038">
    <property type="protein sequence ID" value="MBC3889995.1"/>
    <property type="molecule type" value="Genomic_DNA"/>
</dbReference>
<sequence>MKKYITVTIGDKVESVGNDYNKGFRKCNIKELAQEIEDVCNNYDEKAYDVISIIPIIQGQHVGLSNDTAWANSVTEGVIITFKAQQ</sequence>
<dbReference type="Proteomes" id="UP000616595">
    <property type="component" value="Unassembled WGS sequence"/>
</dbReference>
<dbReference type="AlphaFoldDB" id="A0A923I6Q7"/>
<keyword evidence="2" id="KW-1185">Reference proteome</keyword>
<reference evidence="1" key="1">
    <citation type="submission" date="2019-10" db="EMBL/GenBank/DDBJ databases">
        <authorList>
            <person name="Ross D.E."/>
            <person name="Gulliver D."/>
        </authorList>
    </citation>
    <scope>NUCLEOTIDE SEQUENCE</scope>
    <source>
        <strain evidence="1">DER-2019</strain>
    </source>
</reference>
<dbReference type="RefSeq" id="WP_148568520.1">
    <property type="nucleotide sequence ID" value="NZ_RXYA01000019.1"/>
</dbReference>
<gene>
    <name evidence="1" type="ORF">GH810_16975</name>
</gene>
<evidence type="ECO:0000313" key="2">
    <source>
        <dbReference type="Proteomes" id="UP000616595"/>
    </source>
</evidence>
<name>A0A923I6Q7_9FIRM</name>